<gene>
    <name evidence="14" type="ORF">GA0061103_6371</name>
</gene>
<evidence type="ECO:0000256" key="10">
    <source>
        <dbReference type="ARBA" id="ARBA00038489"/>
    </source>
</evidence>
<feature type="domain" description="Thioredoxin" evidence="13">
    <location>
        <begin position="26"/>
        <end position="177"/>
    </location>
</feature>
<keyword evidence="7" id="KW-1015">Disulfide bond</keyword>
<dbReference type="CDD" id="cd03017">
    <property type="entry name" value="PRX_BCP"/>
    <property type="match status" value="1"/>
</dbReference>
<evidence type="ECO:0000313" key="14">
    <source>
        <dbReference type="EMBL" id="SCB43787.1"/>
    </source>
</evidence>
<dbReference type="PANTHER" id="PTHR42801">
    <property type="entry name" value="THIOREDOXIN-DEPENDENT PEROXIDE REDUCTASE"/>
    <property type="match status" value="1"/>
</dbReference>
<dbReference type="GO" id="GO:0045454">
    <property type="term" value="P:cell redox homeostasis"/>
    <property type="evidence" value="ECO:0007669"/>
    <property type="project" value="TreeGrafter"/>
</dbReference>
<dbReference type="Proteomes" id="UP000199101">
    <property type="component" value="Unassembled WGS sequence"/>
</dbReference>
<evidence type="ECO:0000256" key="5">
    <source>
        <dbReference type="ARBA" id="ARBA00022862"/>
    </source>
</evidence>
<dbReference type="InterPro" id="IPR036249">
    <property type="entry name" value="Thioredoxin-like_sf"/>
</dbReference>
<comment type="subunit">
    <text evidence="2">Monomer.</text>
</comment>
<evidence type="ECO:0000256" key="11">
    <source>
        <dbReference type="ARBA" id="ARBA00042639"/>
    </source>
</evidence>
<keyword evidence="4" id="KW-0575">Peroxidase</keyword>
<dbReference type="PANTHER" id="PTHR42801:SF4">
    <property type="entry name" value="AHPC_TSA FAMILY PROTEIN"/>
    <property type="match status" value="1"/>
</dbReference>
<dbReference type="STRING" id="410764.GA0061103_6371"/>
<keyword evidence="8" id="KW-0676">Redox-active center</keyword>
<dbReference type="InterPro" id="IPR000866">
    <property type="entry name" value="AhpC/TSA"/>
</dbReference>
<dbReference type="EMBL" id="FMAG01000007">
    <property type="protein sequence ID" value="SCB43787.1"/>
    <property type="molecule type" value="Genomic_DNA"/>
</dbReference>
<evidence type="ECO:0000256" key="6">
    <source>
        <dbReference type="ARBA" id="ARBA00023002"/>
    </source>
</evidence>
<evidence type="ECO:0000256" key="7">
    <source>
        <dbReference type="ARBA" id="ARBA00023157"/>
    </source>
</evidence>
<evidence type="ECO:0000256" key="4">
    <source>
        <dbReference type="ARBA" id="ARBA00022559"/>
    </source>
</evidence>
<dbReference type="GO" id="GO:0005737">
    <property type="term" value="C:cytoplasm"/>
    <property type="evidence" value="ECO:0007669"/>
    <property type="project" value="TreeGrafter"/>
</dbReference>
<dbReference type="InterPro" id="IPR013766">
    <property type="entry name" value="Thioredoxin_domain"/>
</dbReference>
<keyword evidence="15" id="KW-1185">Reference proteome</keyword>
<evidence type="ECO:0000256" key="3">
    <source>
        <dbReference type="ARBA" id="ARBA00013017"/>
    </source>
</evidence>
<evidence type="ECO:0000256" key="8">
    <source>
        <dbReference type="ARBA" id="ARBA00023284"/>
    </source>
</evidence>
<reference evidence="15" key="1">
    <citation type="submission" date="2016-08" db="EMBL/GenBank/DDBJ databases">
        <authorList>
            <person name="Varghese N."/>
            <person name="Submissions Spin"/>
        </authorList>
    </citation>
    <scope>NUCLEOTIDE SEQUENCE [LARGE SCALE GENOMIC DNA]</scope>
    <source>
        <strain evidence="15">HAMBI 2975</strain>
    </source>
</reference>
<evidence type="ECO:0000256" key="9">
    <source>
        <dbReference type="ARBA" id="ARBA00032824"/>
    </source>
</evidence>
<dbReference type="InterPro" id="IPR050924">
    <property type="entry name" value="Peroxiredoxin_BCP/PrxQ"/>
</dbReference>
<comment type="similarity">
    <text evidence="10">Belongs to the peroxiredoxin family. BCP/PrxQ subfamily.</text>
</comment>
<organism evidence="14 15">
    <name type="scientific">Rhizobium multihospitium</name>
    <dbReference type="NCBI Taxonomy" id="410764"/>
    <lineage>
        <taxon>Bacteria</taxon>
        <taxon>Pseudomonadati</taxon>
        <taxon>Pseudomonadota</taxon>
        <taxon>Alphaproteobacteria</taxon>
        <taxon>Hyphomicrobiales</taxon>
        <taxon>Rhizobiaceae</taxon>
        <taxon>Rhizobium/Agrobacterium group</taxon>
        <taxon>Rhizobium</taxon>
    </lineage>
</organism>
<comment type="function">
    <text evidence="1">Thiol-specific peroxidase that catalyzes the reduction of hydrogen peroxide and organic hydroperoxides to water and alcohols, respectively. Plays a role in cell protection against oxidative stress by detoxifying peroxides and as sensor of hydrogen peroxide-mediated signaling events.</text>
</comment>
<keyword evidence="6" id="KW-0560">Oxidoreductase</keyword>
<evidence type="ECO:0000256" key="1">
    <source>
        <dbReference type="ARBA" id="ARBA00003330"/>
    </source>
</evidence>
<evidence type="ECO:0000259" key="13">
    <source>
        <dbReference type="PROSITE" id="PS51352"/>
    </source>
</evidence>
<evidence type="ECO:0000256" key="12">
    <source>
        <dbReference type="ARBA" id="ARBA00049091"/>
    </source>
</evidence>
<dbReference type="Gene3D" id="3.40.30.10">
    <property type="entry name" value="Glutaredoxin"/>
    <property type="match status" value="1"/>
</dbReference>
<keyword evidence="5" id="KW-0049">Antioxidant</keyword>
<dbReference type="FunFam" id="3.40.30.10:FF:000007">
    <property type="entry name" value="Thioredoxin-dependent thiol peroxidase"/>
    <property type="match status" value="1"/>
</dbReference>
<dbReference type="SUPFAM" id="SSF52833">
    <property type="entry name" value="Thioredoxin-like"/>
    <property type="match status" value="1"/>
</dbReference>
<dbReference type="GO" id="GO:0034599">
    <property type="term" value="P:cellular response to oxidative stress"/>
    <property type="evidence" value="ECO:0007669"/>
    <property type="project" value="TreeGrafter"/>
</dbReference>
<dbReference type="PROSITE" id="PS51352">
    <property type="entry name" value="THIOREDOXIN_2"/>
    <property type="match status" value="1"/>
</dbReference>
<evidence type="ECO:0000256" key="2">
    <source>
        <dbReference type="ARBA" id="ARBA00011245"/>
    </source>
</evidence>
<name>A0A1C3WUT2_9HYPH</name>
<dbReference type="AlphaFoldDB" id="A0A1C3WUT2"/>
<dbReference type="Pfam" id="PF00578">
    <property type="entry name" value="AhpC-TSA"/>
    <property type="match status" value="1"/>
</dbReference>
<proteinExistence type="inferred from homology"/>
<comment type="catalytic activity">
    <reaction evidence="12">
        <text>a hydroperoxide + [thioredoxin]-dithiol = an alcohol + [thioredoxin]-disulfide + H2O</text>
        <dbReference type="Rhea" id="RHEA:62620"/>
        <dbReference type="Rhea" id="RHEA-COMP:10698"/>
        <dbReference type="Rhea" id="RHEA-COMP:10700"/>
        <dbReference type="ChEBI" id="CHEBI:15377"/>
        <dbReference type="ChEBI" id="CHEBI:29950"/>
        <dbReference type="ChEBI" id="CHEBI:30879"/>
        <dbReference type="ChEBI" id="CHEBI:35924"/>
        <dbReference type="ChEBI" id="CHEBI:50058"/>
        <dbReference type="EC" id="1.11.1.24"/>
    </reaction>
</comment>
<evidence type="ECO:0000313" key="15">
    <source>
        <dbReference type="Proteomes" id="UP000199101"/>
    </source>
</evidence>
<accession>A0A1C3WUT2</accession>
<dbReference type="EC" id="1.11.1.24" evidence="3"/>
<sequence>MAYLKCHLKNRQKKGFPVAEVFPIQLNIGDKAPDFDLPRDGGDRVRLVDFAGKPLVIYFYPKDDTTACTTESITFTALSVDFAKLGVALLGVSPDTVKSHDKFVKKHALSVPLASDEEKTMAMAYGVWREKSMYGRTYMGVVRSTFLIGADGRITGIWDKVKVAGHAEAVLAAAREL</sequence>
<protein>
    <recommendedName>
        <fullName evidence="3">thioredoxin-dependent peroxiredoxin</fullName>
        <ecNumber evidence="3">1.11.1.24</ecNumber>
    </recommendedName>
    <alternativeName>
        <fullName evidence="9">Thioredoxin peroxidase</fullName>
    </alternativeName>
    <alternativeName>
        <fullName evidence="11">Thioredoxin-dependent peroxiredoxin Bcp</fullName>
    </alternativeName>
</protein>
<dbReference type="GO" id="GO:0008379">
    <property type="term" value="F:thioredoxin peroxidase activity"/>
    <property type="evidence" value="ECO:0007669"/>
    <property type="project" value="TreeGrafter"/>
</dbReference>